<dbReference type="EMBL" id="JAVDSG010000001">
    <property type="protein sequence ID" value="MDR6593230.1"/>
    <property type="molecule type" value="Genomic_DNA"/>
</dbReference>
<feature type="compositionally biased region" description="Polar residues" evidence="1">
    <location>
        <begin position="11"/>
        <end position="20"/>
    </location>
</feature>
<organism evidence="2 3">
    <name type="scientific">Saccharothrix longispora</name>
    <dbReference type="NCBI Taxonomy" id="33920"/>
    <lineage>
        <taxon>Bacteria</taxon>
        <taxon>Bacillati</taxon>
        <taxon>Actinomycetota</taxon>
        <taxon>Actinomycetes</taxon>
        <taxon>Pseudonocardiales</taxon>
        <taxon>Pseudonocardiaceae</taxon>
        <taxon>Saccharothrix</taxon>
    </lineage>
</organism>
<sequence>MNSEPLPVAVPQQTRAGSSTAHDRGPAPDPVAVLASAVDSAIAALSPRVLRDAEAGPVLESMLAAFAEAVAPVQAGLVVRSPADPLTLVQGYLGNAFTHAAGGDPDATRAALIAARAALAHLVDDDRDDEGGNWRF</sequence>
<proteinExistence type="predicted"/>
<accession>A0ABU1PRG3</accession>
<protein>
    <submittedName>
        <fullName evidence="2">Uncharacterized protein</fullName>
    </submittedName>
</protein>
<dbReference type="RefSeq" id="WP_310305735.1">
    <property type="nucleotide sequence ID" value="NZ_BAAAXB010000001.1"/>
</dbReference>
<keyword evidence="3" id="KW-1185">Reference proteome</keyword>
<reference evidence="2 3" key="1">
    <citation type="submission" date="2023-07" db="EMBL/GenBank/DDBJ databases">
        <title>Sequencing the genomes of 1000 actinobacteria strains.</title>
        <authorList>
            <person name="Klenk H.-P."/>
        </authorList>
    </citation>
    <scope>NUCLEOTIDE SEQUENCE [LARGE SCALE GENOMIC DNA]</scope>
    <source>
        <strain evidence="2 3">DSM 43749</strain>
    </source>
</reference>
<evidence type="ECO:0000313" key="3">
    <source>
        <dbReference type="Proteomes" id="UP001268819"/>
    </source>
</evidence>
<comment type="caution">
    <text evidence="2">The sequence shown here is derived from an EMBL/GenBank/DDBJ whole genome shotgun (WGS) entry which is preliminary data.</text>
</comment>
<dbReference type="Proteomes" id="UP001268819">
    <property type="component" value="Unassembled WGS sequence"/>
</dbReference>
<gene>
    <name evidence="2" type="ORF">J2S66_001614</name>
</gene>
<evidence type="ECO:0000256" key="1">
    <source>
        <dbReference type="SAM" id="MobiDB-lite"/>
    </source>
</evidence>
<name>A0ABU1PRG3_9PSEU</name>
<feature type="region of interest" description="Disordered" evidence="1">
    <location>
        <begin position="1"/>
        <end position="30"/>
    </location>
</feature>
<evidence type="ECO:0000313" key="2">
    <source>
        <dbReference type="EMBL" id="MDR6593230.1"/>
    </source>
</evidence>